<keyword evidence="4 5" id="KW-0472">Membrane</keyword>
<gene>
    <name evidence="7" type="primary">LOC100075618</name>
</gene>
<feature type="transmembrane region" description="Helical" evidence="5">
    <location>
        <begin position="261"/>
        <end position="280"/>
    </location>
</feature>
<keyword evidence="2 5" id="KW-0812">Transmembrane</keyword>
<dbReference type="PROSITE" id="PS50850">
    <property type="entry name" value="MFS"/>
    <property type="match status" value="1"/>
</dbReference>
<dbReference type="InterPro" id="IPR036259">
    <property type="entry name" value="MFS_trans_sf"/>
</dbReference>
<keyword evidence="3 5" id="KW-1133">Transmembrane helix</keyword>
<evidence type="ECO:0000256" key="1">
    <source>
        <dbReference type="ARBA" id="ARBA00004141"/>
    </source>
</evidence>
<feature type="transmembrane region" description="Helical" evidence="5">
    <location>
        <begin position="204"/>
        <end position="224"/>
    </location>
</feature>
<evidence type="ECO:0000259" key="6">
    <source>
        <dbReference type="PROSITE" id="PS50850"/>
    </source>
</evidence>
<dbReference type="GO" id="GO:0016020">
    <property type="term" value="C:membrane"/>
    <property type="evidence" value="ECO:0007669"/>
    <property type="project" value="UniProtKB-SubCell"/>
</dbReference>
<dbReference type="PANTHER" id="PTHR24064">
    <property type="entry name" value="SOLUTE CARRIER FAMILY 22 MEMBER"/>
    <property type="match status" value="1"/>
</dbReference>
<dbReference type="Bgee" id="ENSOANG00000009447">
    <property type="expression patterns" value="Expressed in adult mammalian kidney and 3 other cell types or tissues"/>
</dbReference>
<dbReference type="InParanoid" id="F6ZY13"/>
<feature type="transmembrane region" description="Helical" evidence="5">
    <location>
        <begin position="407"/>
        <end position="426"/>
    </location>
</feature>
<evidence type="ECO:0000256" key="5">
    <source>
        <dbReference type="SAM" id="Phobius"/>
    </source>
</evidence>
<evidence type="ECO:0000313" key="7">
    <source>
        <dbReference type="Ensembl" id="ENSOANP00000015015.3"/>
    </source>
</evidence>
<dbReference type="STRING" id="9258.ENSOANP00000015015"/>
<comment type="subcellular location">
    <subcellularLocation>
        <location evidence="1">Membrane</location>
        <topology evidence="1">Multi-pass membrane protein</topology>
    </subcellularLocation>
</comment>
<dbReference type="eggNOG" id="KOG0255">
    <property type="taxonomic scope" value="Eukaryota"/>
</dbReference>
<dbReference type="Gene3D" id="1.20.1250.20">
    <property type="entry name" value="MFS general substrate transporter like domains"/>
    <property type="match status" value="1"/>
</dbReference>
<feature type="transmembrane region" description="Helical" evidence="5">
    <location>
        <begin position="349"/>
        <end position="366"/>
    </location>
</feature>
<feature type="transmembrane region" description="Helical" evidence="5">
    <location>
        <begin position="438"/>
        <end position="460"/>
    </location>
</feature>
<dbReference type="SUPFAM" id="SSF103473">
    <property type="entry name" value="MFS general substrate transporter"/>
    <property type="match status" value="1"/>
</dbReference>
<dbReference type="Proteomes" id="UP000002279">
    <property type="component" value="Chromosome 4"/>
</dbReference>
<dbReference type="HOGENOM" id="CLU_001265_33_3_1"/>
<dbReference type="InterPro" id="IPR020846">
    <property type="entry name" value="MFS_dom"/>
</dbReference>
<feature type="transmembrane region" description="Helical" evidence="5">
    <location>
        <begin position="146"/>
        <end position="163"/>
    </location>
</feature>
<sequence length="465" mass="51305">MGFDDLLDQVGGVGKFQVIQLVFLAIPICFTTPQLLLENFSGAIPAHRCRIPLLDNHTGSSGVLGNLSTEALLRVSIPLDQNQKLEKCHRFSQTQWPLLTENGTGPQPHEPATEPCEDGWVYDRSVFTSTFVTEWDLVCELLPQKAMSQSIYMAGILLGSIIYGHISDRFGRKSVLIWAYLQLGMASTGVAFSPTLTIYRLLRFLSAFALAGIMINTGSLILEWTPTVSRAFFMMMFVACYSVGHLVLAGFAYAIRDWRSLQVAVSVPFFAIFLYSWGYAESARWLSMAGRPGQALKELRKVARINRKAVAKGCLTIEMLRSLSQDELTAAKSHYTVIDLFRLPALRRISCCITLASFAVTFSFYGQSLDLQDLGGNLFLTQTLFGSVDFLAKLMAYIFLNHLSCRTTLSVFMVLSGLFLLANIFVPADQPGLRVGFAVIGIGCLGTAVSCITLCVGELYPTVLR</sequence>
<keyword evidence="8" id="KW-1185">Reference proteome</keyword>
<evidence type="ECO:0000256" key="2">
    <source>
        <dbReference type="ARBA" id="ARBA00022692"/>
    </source>
</evidence>
<feature type="domain" description="Major facilitator superfamily (MFS) profile" evidence="6">
    <location>
        <begin position="54"/>
        <end position="465"/>
    </location>
</feature>
<dbReference type="OMA" id="CVGELYP"/>
<accession>F6ZY13</accession>
<reference evidence="7" key="3">
    <citation type="submission" date="2025-09" db="UniProtKB">
        <authorList>
            <consortium name="Ensembl"/>
        </authorList>
    </citation>
    <scope>IDENTIFICATION</scope>
    <source>
        <strain evidence="7">Glennie</strain>
    </source>
</reference>
<dbReference type="GeneTree" id="ENSGT00940000157004"/>
<dbReference type="AlphaFoldDB" id="F6ZY13"/>
<protein>
    <recommendedName>
        <fullName evidence="6">Major facilitator superfamily (MFS) profile domain-containing protein</fullName>
    </recommendedName>
</protein>
<evidence type="ECO:0000256" key="4">
    <source>
        <dbReference type="ARBA" id="ARBA00023136"/>
    </source>
</evidence>
<organism evidence="7 8">
    <name type="scientific">Ornithorhynchus anatinus</name>
    <name type="common">Duckbill platypus</name>
    <dbReference type="NCBI Taxonomy" id="9258"/>
    <lineage>
        <taxon>Eukaryota</taxon>
        <taxon>Metazoa</taxon>
        <taxon>Chordata</taxon>
        <taxon>Craniata</taxon>
        <taxon>Vertebrata</taxon>
        <taxon>Euteleostomi</taxon>
        <taxon>Mammalia</taxon>
        <taxon>Monotremata</taxon>
        <taxon>Ornithorhynchidae</taxon>
        <taxon>Ornithorhynchus</taxon>
    </lineage>
</organism>
<evidence type="ECO:0000256" key="3">
    <source>
        <dbReference type="ARBA" id="ARBA00022989"/>
    </source>
</evidence>
<dbReference type="GO" id="GO:0015711">
    <property type="term" value="P:organic anion transport"/>
    <property type="evidence" value="ECO:0000318"/>
    <property type="project" value="GO_Central"/>
</dbReference>
<dbReference type="InterPro" id="IPR011701">
    <property type="entry name" value="MFS"/>
</dbReference>
<reference evidence="7 8" key="1">
    <citation type="journal article" date="2008" name="Nature">
        <title>Genome analysis of the platypus reveals unique signatures of evolution.</title>
        <authorList>
            <person name="Warren W.C."/>
            <person name="Hillier L.W."/>
            <person name="Marshall Graves J.A."/>
            <person name="Birney E."/>
            <person name="Ponting C.P."/>
            <person name="Grutzner F."/>
            <person name="Belov K."/>
            <person name="Miller W."/>
            <person name="Clarke L."/>
            <person name="Chinwalla A.T."/>
            <person name="Yang S.P."/>
            <person name="Heger A."/>
            <person name="Locke D.P."/>
            <person name="Miethke P."/>
            <person name="Waters P.D."/>
            <person name="Veyrunes F."/>
            <person name="Fulton L."/>
            <person name="Fulton B."/>
            <person name="Graves T."/>
            <person name="Wallis J."/>
            <person name="Puente X.S."/>
            <person name="Lopez-Otin C."/>
            <person name="Ordonez G.R."/>
            <person name="Eichler E.E."/>
            <person name="Chen L."/>
            <person name="Cheng Z."/>
            <person name="Deakin J.E."/>
            <person name="Alsop A."/>
            <person name="Thompson K."/>
            <person name="Kirby P."/>
            <person name="Papenfuss A.T."/>
            <person name="Wakefield M.J."/>
            <person name="Olender T."/>
            <person name="Lancet D."/>
            <person name="Huttley G.A."/>
            <person name="Smit A.F."/>
            <person name="Pask A."/>
            <person name="Temple-Smith P."/>
            <person name="Batzer M.A."/>
            <person name="Walker J.A."/>
            <person name="Konkel M.K."/>
            <person name="Harris R.S."/>
            <person name="Whittington C.M."/>
            <person name="Wong E.S."/>
            <person name="Gemmell N.J."/>
            <person name="Buschiazzo E."/>
            <person name="Vargas Jentzsch I.M."/>
            <person name="Merkel A."/>
            <person name="Schmitz J."/>
            <person name="Zemann A."/>
            <person name="Churakov G."/>
            <person name="Kriegs J.O."/>
            <person name="Brosius J."/>
            <person name="Murchison E.P."/>
            <person name="Sachidanandam R."/>
            <person name="Smith C."/>
            <person name="Hannon G.J."/>
            <person name="Tsend-Ayush E."/>
            <person name="McMillan D."/>
            <person name="Attenborough R."/>
            <person name="Rens W."/>
            <person name="Ferguson-Smith M."/>
            <person name="Lefevre C.M."/>
            <person name="Sharp J.A."/>
            <person name="Nicholas K.R."/>
            <person name="Ray D.A."/>
            <person name="Kube M."/>
            <person name="Reinhardt R."/>
            <person name="Pringle T.H."/>
            <person name="Taylor J."/>
            <person name="Jones R.C."/>
            <person name="Nixon B."/>
            <person name="Dacheux J.L."/>
            <person name="Niwa H."/>
            <person name="Sekita Y."/>
            <person name="Huang X."/>
            <person name="Stark A."/>
            <person name="Kheradpour P."/>
            <person name="Kellis M."/>
            <person name="Flicek P."/>
            <person name="Chen Y."/>
            <person name="Webber C."/>
            <person name="Hardison R."/>
            <person name="Nelson J."/>
            <person name="Hallsworth-Pepin K."/>
            <person name="Delehaunty K."/>
            <person name="Markovic C."/>
            <person name="Minx P."/>
            <person name="Feng Y."/>
            <person name="Kremitzki C."/>
            <person name="Mitreva M."/>
            <person name="Glasscock J."/>
            <person name="Wylie T."/>
            <person name="Wohldmann P."/>
            <person name="Thiru P."/>
            <person name="Nhan M.N."/>
            <person name="Pohl C.S."/>
            <person name="Smith S.M."/>
            <person name="Hou S."/>
            <person name="Nefedov M."/>
            <person name="de Jong P.J."/>
            <person name="Renfree M.B."/>
            <person name="Mardis E.R."/>
            <person name="Wilson R.K."/>
        </authorList>
    </citation>
    <scope>NUCLEOTIDE SEQUENCE [LARGE SCALE GENOMIC DNA]</scope>
    <source>
        <strain evidence="7 8">Glennie</strain>
    </source>
</reference>
<dbReference type="Pfam" id="PF07690">
    <property type="entry name" value="MFS_1"/>
    <property type="match status" value="1"/>
</dbReference>
<evidence type="ECO:0000313" key="8">
    <source>
        <dbReference type="Proteomes" id="UP000002279"/>
    </source>
</evidence>
<dbReference type="GO" id="GO:0022857">
    <property type="term" value="F:transmembrane transporter activity"/>
    <property type="evidence" value="ECO:0007669"/>
    <property type="project" value="InterPro"/>
</dbReference>
<reference evidence="7" key="2">
    <citation type="submission" date="2025-08" db="UniProtKB">
        <authorList>
            <consortium name="Ensembl"/>
        </authorList>
    </citation>
    <scope>IDENTIFICATION</scope>
    <source>
        <strain evidence="7">Glennie</strain>
    </source>
</reference>
<feature type="transmembrane region" description="Helical" evidence="5">
    <location>
        <begin position="175"/>
        <end position="192"/>
    </location>
</feature>
<proteinExistence type="predicted"/>
<feature type="transmembrane region" description="Helical" evidence="5">
    <location>
        <begin position="378"/>
        <end position="400"/>
    </location>
</feature>
<dbReference type="Ensembl" id="ENSOANT00000015018.3">
    <property type="protein sequence ID" value="ENSOANP00000015015.3"/>
    <property type="gene ID" value="ENSOANG00000009447.4"/>
</dbReference>
<feature type="transmembrane region" description="Helical" evidence="5">
    <location>
        <begin position="231"/>
        <end position="255"/>
    </location>
</feature>
<name>F6ZY13_ORNAN</name>